<dbReference type="Proteomes" id="UP000260680">
    <property type="component" value="Unassembled WGS sequence"/>
</dbReference>
<dbReference type="RefSeq" id="WP_117418320.1">
    <property type="nucleotide sequence ID" value="NZ_BRPJ01000074.1"/>
</dbReference>
<dbReference type="Gene3D" id="3.30.2130.10">
    <property type="entry name" value="VC0802-like"/>
    <property type="match status" value="1"/>
</dbReference>
<reference evidence="3 4" key="1">
    <citation type="submission" date="2018-07" db="EMBL/GenBank/DDBJ databases">
        <title>New species, Clostridium PI-S10-A1B.</title>
        <authorList>
            <person name="Krishna G."/>
            <person name="Summeta K."/>
            <person name="Shikha S."/>
            <person name="Prabhu P.B."/>
            <person name="Suresh K."/>
        </authorList>
    </citation>
    <scope>NUCLEOTIDE SEQUENCE [LARGE SCALE GENOMIC DNA]</scope>
    <source>
        <strain evidence="3 4">PI-S10-A1B</strain>
    </source>
</reference>
<dbReference type="OrthoDB" id="5615858at2"/>
<protein>
    <submittedName>
        <fullName evidence="3">ACT domain-containing protein</fullName>
    </submittedName>
</protein>
<dbReference type="InterPro" id="IPR045865">
    <property type="entry name" value="ACT-like_dom_sf"/>
</dbReference>
<keyword evidence="5" id="KW-1185">Reference proteome</keyword>
<dbReference type="EMBL" id="BRPJ01000074">
    <property type="protein sequence ID" value="GLB31687.1"/>
    <property type="molecule type" value="Genomic_DNA"/>
</dbReference>
<evidence type="ECO:0000313" key="5">
    <source>
        <dbReference type="Proteomes" id="UP001419084"/>
    </source>
</evidence>
<organism evidence="3 4">
    <name type="scientific">Lacrimispora amygdalina</name>
    <dbReference type="NCBI Taxonomy" id="253257"/>
    <lineage>
        <taxon>Bacteria</taxon>
        <taxon>Bacillati</taxon>
        <taxon>Bacillota</taxon>
        <taxon>Clostridia</taxon>
        <taxon>Lachnospirales</taxon>
        <taxon>Lachnospiraceae</taxon>
        <taxon>Lacrimispora</taxon>
    </lineage>
</organism>
<dbReference type="InterPro" id="IPR016540">
    <property type="entry name" value="UCP008459"/>
</dbReference>
<name>A0A3E2N9A3_9FIRM</name>
<gene>
    <name evidence="3" type="ORF">DS742_17790</name>
    <name evidence="2" type="ORF">LAD12857_36100</name>
</gene>
<accession>A0A3E2N9A3</accession>
<sequence>MDLQILDRKFSVCKVNEVSAELLEHEFTFISKTDNELSVICETNYVPKINITAEHGWSCFRIAEDASFEKYGMIAFLSRIIADEKTCILVVATYDTDYIFLKEEKLSDVIKALQENGCKFI</sequence>
<evidence type="ECO:0000313" key="2">
    <source>
        <dbReference type="EMBL" id="GLB31687.1"/>
    </source>
</evidence>
<dbReference type="SUPFAM" id="SSF55021">
    <property type="entry name" value="ACT-like"/>
    <property type="match status" value="2"/>
</dbReference>
<dbReference type="EMBL" id="QOHO01000058">
    <property type="protein sequence ID" value="RFZ77566.1"/>
    <property type="molecule type" value="Genomic_DNA"/>
</dbReference>
<feature type="domain" description="CASTOR ACT" evidence="1">
    <location>
        <begin position="53"/>
        <end position="115"/>
    </location>
</feature>
<comment type="caution">
    <text evidence="3">The sequence shown here is derived from an EMBL/GenBank/DDBJ whole genome shotgun (WGS) entry which is preliminary data.</text>
</comment>
<dbReference type="InterPro" id="IPR027795">
    <property type="entry name" value="CASTOR_ACT_dom"/>
</dbReference>
<dbReference type="Proteomes" id="UP001419084">
    <property type="component" value="Unassembled WGS sequence"/>
</dbReference>
<dbReference type="AlphaFoldDB" id="A0A3E2N9A3"/>
<reference evidence="2 5" key="2">
    <citation type="journal article" date="2024" name="Int. J. Syst. Evol. Microbiol.">
        <title>Lacrimispora brassicae sp. nov. isolated from fermented cabbage, and proposal of Clostridium indicum Gundawar et al. 2019 and Clostridium methoxybenzovorans Mechichi et al. 1999 as heterotypic synonyms of Lacrimispora amygdalina (Parshina et al. 2003) Haas and Blanchard 2020 and Lacrimispora indolis (McClung and McCoy 1957) Haas and Blanchard 2020, respectively.</title>
        <authorList>
            <person name="Kobayashi H."/>
            <person name="Tanizawa Y."/>
            <person name="Sakamoto M."/>
            <person name="Ohkuma M."/>
            <person name="Tohno M."/>
        </authorList>
    </citation>
    <scope>NUCLEOTIDE SEQUENCE [LARGE SCALE GENOMIC DNA]</scope>
    <source>
        <strain evidence="2 5">DSM 12857</strain>
    </source>
</reference>
<evidence type="ECO:0000259" key="1">
    <source>
        <dbReference type="Pfam" id="PF13840"/>
    </source>
</evidence>
<evidence type="ECO:0000313" key="3">
    <source>
        <dbReference type="EMBL" id="RFZ77566.1"/>
    </source>
</evidence>
<dbReference type="Pfam" id="PF13840">
    <property type="entry name" value="ACT_7"/>
    <property type="match status" value="1"/>
</dbReference>
<evidence type="ECO:0000313" key="4">
    <source>
        <dbReference type="Proteomes" id="UP000260680"/>
    </source>
</evidence>
<dbReference type="PIRSF" id="PIRSF008459">
    <property type="entry name" value="UCP008459"/>
    <property type="match status" value="1"/>
</dbReference>
<proteinExistence type="predicted"/>